<name>A0A1H1VFE2_9CELL</name>
<dbReference type="GO" id="GO:0005886">
    <property type="term" value="C:plasma membrane"/>
    <property type="evidence" value="ECO:0007669"/>
    <property type="project" value="UniProtKB-SubCell"/>
</dbReference>
<keyword evidence="4" id="KW-1003">Cell membrane</keyword>
<feature type="transmembrane region" description="Helical" evidence="9">
    <location>
        <begin position="74"/>
        <end position="95"/>
    </location>
</feature>
<feature type="domain" description="EamA" evidence="10">
    <location>
        <begin position="43"/>
        <end position="180"/>
    </location>
</feature>
<dbReference type="STRING" id="545619.SAMN04489860_2491"/>
<dbReference type="Pfam" id="PF00892">
    <property type="entry name" value="EamA"/>
    <property type="match status" value="2"/>
</dbReference>
<dbReference type="PANTHER" id="PTHR22911">
    <property type="entry name" value="ACYL-MALONYL CONDENSING ENZYME-RELATED"/>
    <property type="match status" value="1"/>
</dbReference>
<feature type="transmembrane region" description="Helical" evidence="9">
    <location>
        <begin position="274"/>
        <end position="298"/>
    </location>
</feature>
<gene>
    <name evidence="11" type="ORF">SAMN04489860_2491</name>
</gene>
<dbReference type="InterPro" id="IPR000620">
    <property type="entry name" value="EamA_dom"/>
</dbReference>
<evidence type="ECO:0000259" key="10">
    <source>
        <dbReference type="Pfam" id="PF00892"/>
    </source>
</evidence>
<keyword evidence="12" id="KW-1185">Reference proteome</keyword>
<evidence type="ECO:0000256" key="3">
    <source>
        <dbReference type="ARBA" id="ARBA00022448"/>
    </source>
</evidence>
<evidence type="ECO:0000313" key="11">
    <source>
        <dbReference type="EMBL" id="SDS83502.1"/>
    </source>
</evidence>
<feature type="transmembrane region" description="Helical" evidence="9">
    <location>
        <begin position="44"/>
        <end position="62"/>
    </location>
</feature>
<feature type="domain" description="EamA" evidence="10">
    <location>
        <begin position="188"/>
        <end position="321"/>
    </location>
</feature>
<evidence type="ECO:0000256" key="2">
    <source>
        <dbReference type="ARBA" id="ARBA00007362"/>
    </source>
</evidence>
<sequence>MNPKRWVLRPRGAYGVRVTSTPQDPPREPAAPTRAPAAPLDRTGLLLGVGAYVIWGITPLFFPLLEPAGTLEIIAHRIVWSLIFCVVLLAATGTLRTLGPVVRDRRTLGLVALGGVLVGVNWTTYVYGVLTDRVLDAALGYFINPILTILLAVVVLRERLRPLQWAAVGLGVLSVVVISTGVGGIPWIALTVALSFALYGLLKNRTGRSVGALPGLAVETAVLTPAALVYLGVLFAQGTGTFSTEGAGHALLLMSCGVITGLPLLLFGASARRIPLSVVGMLQYLGPLLQFVVGAFVLHEPMPGARWAGFVLVWCALILLTADALRAARATRLAGRTTVGPADPEPAEGETHG</sequence>
<feature type="transmembrane region" description="Helical" evidence="9">
    <location>
        <begin position="139"/>
        <end position="156"/>
    </location>
</feature>
<dbReference type="Proteomes" id="UP000185663">
    <property type="component" value="Chromosome I"/>
</dbReference>
<evidence type="ECO:0000256" key="9">
    <source>
        <dbReference type="SAM" id="Phobius"/>
    </source>
</evidence>
<proteinExistence type="inferred from homology"/>
<comment type="similarity">
    <text evidence="2">Belongs to the EamA transporter family.</text>
</comment>
<reference evidence="11 12" key="1">
    <citation type="submission" date="2016-10" db="EMBL/GenBank/DDBJ databases">
        <authorList>
            <person name="de Groot N.N."/>
        </authorList>
    </citation>
    <scope>NUCLEOTIDE SEQUENCE [LARGE SCALE GENOMIC DNA]</scope>
    <source>
        <strain evidence="11 12">DSM 22126</strain>
    </source>
</reference>
<organism evidence="11 12">
    <name type="scientific">Paraoerskovia marina</name>
    <dbReference type="NCBI Taxonomy" id="545619"/>
    <lineage>
        <taxon>Bacteria</taxon>
        <taxon>Bacillati</taxon>
        <taxon>Actinomycetota</taxon>
        <taxon>Actinomycetes</taxon>
        <taxon>Micrococcales</taxon>
        <taxon>Cellulomonadaceae</taxon>
        <taxon>Paraoerskovia</taxon>
    </lineage>
</organism>
<evidence type="ECO:0000256" key="7">
    <source>
        <dbReference type="ARBA" id="ARBA00023136"/>
    </source>
</evidence>
<keyword evidence="7 9" id="KW-0472">Membrane</keyword>
<dbReference type="AlphaFoldDB" id="A0A1H1VFE2"/>
<evidence type="ECO:0000256" key="1">
    <source>
        <dbReference type="ARBA" id="ARBA00004651"/>
    </source>
</evidence>
<dbReference type="Gene3D" id="1.10.3730.20">
    <property type="match status" value="1"/>
</dbReference>
<feature type="transmembrane region" description="Helical" evidence="9">
    <location>
        <begin position="247"/>
        <end position="267"/>
    </location>
</feature>
<evidence type="ECO:0000256" key="6">
    <source>
        <dbReference type="ARBA" id="ARBA00022989"/>
    </source>
</evidence>
<keyword evidence="3" id="KW-0813">Transport</keyword>
<dbReference type="EMBL" id="LT629776">
    <property type="protein sequence ID" value="SDS83502.1"/>
    <property type="molecule type" value="Genomic_DNA"/>
</dbReference>
<keyword evidence="6 9" id="KW-1133">Transmembrane helix</keyword>
<dbReference type="NCBIfam" id="TIGR00688">
    <property type="entry name" value="rarD"/>
    <property type="match status" value="1"/>
</dbReference>
<feature type="transmembrane region" description="Helical" evidence="9">
    <location>
        <begin position="107"/>
        <end position="127"/>
    </location>
</feature>
<feature type="transmembrane region" description="Helical" evidence="9">
    <location>
        <begin position="304"/>
        <end position="322"/>
    </location>
</feature>
<evidence type="ECO:0000256" key="8">
    <source>
        <dbReference type="SAM" id="MobiDB-lite"/>
    </source>
</evidence>
<feature type="transmembrane region" description="Helical" evidence="9">
    <location>
        <begin position="163"/>
        <end position="179"/>
    </location>
</feature>
<dbReference type="InterPro" id="IPR037185">
    <property type="entry name" value="EmrE-like"/>
</dbReference>
<dbReference type="eggNOG" id="COG2962">
    <property type="taxonomic scope" value="Bacteria"/>
</dbReference>
<feature type="region of interest" description="Disordered" evidence="8">
    <location>
        <begin position="16"/>
        <end position="36"/>
    </location>
</feature>
<dbReference type="PANTHER" id="PTHR22911:SF137">
    <property type="entry name" value="SOLUTE CARRIER FAMILY 35 MEMBER G2-RELATED"/>
    <property type="match status" value="1"/>
</dbReference>
<keyword evidence="5 9" id="KW-0812">Transmembrane</keyword>
<comment type="subcellular location">
    <subcellularLocation>
        <location evidence="1">Cell membrane</location>
        <topology evidence="1">Multi-pass membrane protein</topology>
    </subcellularLocation>
</comment>
<dbReference type="SUPFAM" id="SSF103481">
    <property type="entry name" value="Multidrug resistance efflux transporter EmrE"/>
    <property type="match status" value="2"/>
</dbReference>
<protein>
    <submittedName>
        <fullName evidence="11">Chloramphenicol-sensitive protein RarD</fullName>
    </submittedName>
</protein>
<dbReference type="InterPro" id="IPR004626">
    <property type="entry name" value="RarD"/>
</dbReference>
<evidence type="ECO:0000256" key="5">
    <source>
        <dbReference type="ARBA" id="ARBA00022692"/>
    </source>
</evidence>
<evidence type="ECO:0000256" key="4">
    <source>
        <dbReference type="ARBA" id="ARBA00022475"/>
    </source>
</evidence>
<feature type="transmembrane region" description="Helical" evidence="9">
    <location>
        <begin position="214"/>
        <end position="235"/>
    </location>
</feature>
<feature type="transmembrane region" description="Helical" evidence="9">
    <location>
        <begin position="185"/>
        <end position="202"/>
    </location>
</feature>
<evidence type="ECO:0000313" key="12">
    <source>
        <dbReference type="Proteomes" id="UP000185663"/>
    </source>
</evidence>
<accession>A0A1H1VFE2</accession>